<evidence type="ECO:0000313" key="2">
    <source>
        <dbReference type="EMBL" id="KAL0087798.1"/>
    </source>
</evidence>
<feature type="region of interest" description="Disordered" evidence="1">
    <location>
        <begin position="269"/>
        <end position="298"/>
    </location>
</feature>
<feature type="compositionally biased region" description="Low complexity" evidence="1">
    <location>
        <begin position="38"/>
        <end position="61"/>
    </location>
</feature>
<feature type="compositionally biased region" description="Polar residues" evidence="1">
    <location>
        <begin position="113"/>
        <end position="122"/>
    </location>
</feature>
<comment type="caution">
    <text evidence="2">The sequence shown here is derived from an EMBL/GenBank/DDBJ whole genome shotgun (WGS) entry which is preliminary data.</text>
</comment>
<organism evidence="2 3">
    <name type="scientific">Phycomyces blakesleeanus</name>
    <dbReference type="NCBI Taxonomy" id="4837"/>
    <lineage>
        <taxon>Eukaryota</taxon>
        <taxon>Fungi</taxon>
        <taxon>Fungi incertae sedis</taxon>
        <taxon>Mucoromycota</taxon>
        <taxon>Mucoromycotina</taxon>
        <taxon>Mucoromycetes</taxon>
        <taxon>Mucorales</taxon>
        <taxon>Phycomycetaceae</taxon>
        <taxon>Phycomyces</taxon>
    </lineage>
</organism>
<evidence type="ECO:0000256" key="1">
    <source>
        <dbReference type="SAM" id="MobiDB-lite"/>
    </source>
</evidence>
<protein>
    <submittedName>
        <fullName evidence="2">Uncharacterized protein</fullName>
    </submittedName>
</protein>
<gene>
    <name evidence="2" type="ORF">J3Q64DRAFT_1697577</name>
</gene>
<feature type="compositionally biased region" description="Low complexity" evidence="1">
    <location>
        <begin position="395"/>
        <end position="415"/>
    </location>
</feature>
<accession>A0ABR3B230</accession>
<name>A0ABR3B230_PHYBL</name>
<feature type="region of interest" description="Disordered" evidence="1">
    <location>
        <begin position="1"/>
        <end position="122"/>
    </location>
</feature>
<feature type="compositionally biased region" description="Low complexity" evidence="1">
    <location>
        <begin position="93"/>
        <end position="112"/>
    </location>
</feature>
<feature type="compositionally biased region" description="Acidic residues" evidence="1">
    <location>
        <begin position="281"/>
        <end position="298"/>
    </location>
</feature>
<proteinExistence type="predicted"/>
<feature type="compositionally biased region" description="Pro residues" evidence="1">
    <location>
        <begin position="451"/>
        <end position="469"/>
    </location>
</feature>
<feature type="compositionally biased region" description="Basic and acidic residues" evidence="1">
    <location>
        <begin position="379"/>
        <end position="389"/>
    </location>
</feature>
<keyword evidence="3" id="KW-1185">Reference proteome</keyword>
<reference evidence="2 3" key="1">
    <citation type="submission" date="2024-04" db="EMBL/GenBank/DDBJ databases">
        <title>Symmetric and asymmetric DNA N6-adenine methylation regulates different biological responses in Mucorales.</title>
        <authorList>
            <consortium name="Lawrence Berkeley National Laboratory"/>
            <person name="Lax C."/>
            <person name="Mondo S.J."/>
            <person name="Osorio-Concepcion M."/>
            <person name="Muszewska A."/>
            <person name="Corrochano-Luque M."/>
            <person name="Gutierrez G."/>
            <person name="Riley R."/>
            <person name="Lipzen A."/>
            <person name="Guo J."/>
            <person name="Hundley H."/>
            <person name="Amirebrahimi M."/>
            <person name="Ng V."/>
            <person name="Lorenzo-Gutierrez D."/>
            <person name="Binder U."/>
            <person name="Yang J."/>
            <person name="Song Y."/>
            <person name="Canovas D."/>
            <person name="Navarro E."/>
            <person name="Freitag M."/>
            <person name="Gabaldon T."/>
            <person name="Grigoriev I.V."/>
            <person name="Corrochano L.M."/>
            <person name="Nicolas F.E."/>
            <person name="Garre V."/>
        </authorList>
    </citation>
    <scope>NUCLEOTIDE SEQUENCE [LARGE SCALE GENOMIC DNA]</scope>
    <source>
        <strain evidence="2 3">L51</strain>
    </source>
</reference>
<feature type="compositionally biased region" description="Basic and acidic residues" evidence="1">
    <location>
        <begin position="518"/>
        <end position="530"/>
    </location>
</feature>
<feature type="region of interest" description="Disordered" evidence="1">
    <location>
        <begin position="335"/>
        <end position="530"/>
    </location>
</feature>
<evidence type="ECO:0000313" key="3">
    <source>
        <dbReference type="Proteomes" id="UP001448207"/>
    </source>
</evidence>
<feature type="compositionally biased region" description="Low complexity" evidence="1">
    <location>
        <begin position="472"/>
        <end position="487"/>
    </location>
</feature>
<feature type="compositionally biased region" description="Low complexity" evidence="1">
    <location>
        <begin position="423"/>
        <end position="434"/>
    </location>
</feature>
<dbReference type="Proteomes" id="UP001448207">
    <property type="component" value="Unassembled WGS sequence"/>
</dbReference>
<sequence length="530" mass="58764">MLEEKTSPPPKAINILRPSSPFFQFKRPHLTNPDDPSHSSSTASSIKKSKNQNQNQNNNNNSIRVPPTILNPSNFASGFPLFHTPPSPWNQYTKQQGSQTTSNTTTNTSTTNLAHSPASSVTVSQRFMQRPRSFSNLSRLSVLSSFSVPGRELFMGDRSSLITSSGEEEVATQVVARIKHGTIMNGRGEFVSKGEGDDHLAWLDEARMHRKIADLEIEKASLLTLNTTLEVTSKLPKSYVLWIEIGPRTKQDLLLICLIIFWSPSNEGPLTPESEKQMSGETEEVDEGPVGELTEEEIESDPAFQRLRTMLQDLIDHAQKAVILKTKISGKVLTNYQARQMPDPPDEDNEGKGKERAKLYRRSWSPPSAPRRPNSPQRQIERRGSDGHDRHGRLTANTSTTSTTSTASLASMTSTGNSNRLHPQTQPQPQQTQPLFAKTRQRATTMTVPASPLPLPSPPNITRRGPPPMMRTLSQVSSPPVLVSPTSAYSRAQSRPDSPPAISRAPSPRPSKPSQLRKSQDREPVAKWYR</sequence>
<dbReference type="EMBL" id="JBCLYO010000006">
    <property type="protein sequence ID" value="KAL0087798.1"/>
    <property type="molecule type" value="Genomic_DNA"/>
</dbReference>
<feature type="compositionally biased region" description="Low complexity" evidence="1">
    <location>
        <begin position="362"/>
        <end position="378"/>
    </location>
</feature>